<dbReference type="Proteomes" id="UP000010716">
    <property type="component" value="Unassembled WGS sequence"/>
</dbReference>
<evidence type="ECO:0000256" key="2">
    <source>
        <dbReference type="ARBA" id="ARBA00022448"/>
    </source>
</evidence>
<dbReference type="PANTHER" id="PTHR33376">
    <property type="match status" value="1"/>
</dbReference>
<dbReference type="NCBIfam" id="TIGR00787">
    <property type="entry name" value="dctP"/>
    <property type="match status" value="1"/>
</dbReference>
<dbReference type="EMBL" id="CP082237">
    <property type="protein sequence ID" value="QZT35325.1"/>
    <property type="molecule type" value="Genomic_DNA"/>
</dbReference>
<dbReference type="Pfam" id="PF03480">
    <property type="entry name" value="DctP"/>
    <property type="match status" value="1"/>
</dbReference>
<dbReference type="InterPro" id="IPR018389">
    <property type="entry name" value="DctP_fam"/>
</dbReference>
<proteinExistence type="inferred from homology"/>
<dbReference type="NCBIfam" id="NF037995">
    <property type="entry name" value="TRAP_S1"/>
    <property type="match status" value="1"/>
</dbReference>
<dbReference type="KEGG" id="cthu:HUR95_05995"/>
<protein>
    <submittedName>
        <fullName evidence="5">DctP family TRAP transporter solute-binding subunit</fullName>
    </submittedName>
    <submittedName>
        <fullName evidence="4">TRAP dicarboxylate transporter, DctP subunit</fullName>
    </submittedName>
</protein>
<name>F5L616_CALTT</name>
<evidence type="ECO:0000313" key="4">
    <source>
        <dbReference type="EMBL" id="EGL83219.1"/>
    </source>
</evidence>
<keyword evidence="2" id="KW-0813">Transport</keyword>
<keyword evidence="7" id="KW-1185">Reference proteome</keyword>
<dbReference type="PANTHER" id="PTHR33376:SF7">
    <property type="entry name" value="C4-DICARBOXYLATE-BINDING PROTEIN DCTB"/>
    <property type="match status" value="1"/>
</dbReference>
<dbReference type="OrthoDB" id="9776801at2"/>
<dbReference type="eggNOG" id="COG1638">
    <property type="taxonomic scope" value="Bacteria"/>
</dbReference>
<comment type="similarity">
    <text evidence="1">Belongs to the bacterial solute-binding protein 7 family.</text>
</comment>
<dbReference type="GO" id="GO:0055085">
    <property type="term" value="P:transmembrane transport"/>
    <property type="evidence" value="ECO:0007669"/>
    <property type="project" value="InterPro"/>
</dbReference>
<reference evidence="5" key="3">
    <citation type="submission" date="2021-08" db="EMBL/GenBank/DDBJ databases">
        <authorList>
            <person name="de Jong S."/>
            <person name="van den Broek M."/>
            <person name="Merkel A."/>
            <person name="de la Torre Cortes P."/>
            <person name="Kalamorz F."/>
            <person name="Cook G."/>
            <person name="van Loosdrecht M."/>
            <person name="McMillan D."/>
        </authorList>
    </citation>
    <scope>NUCLEOTIDE SEQUENCE</scope>
    <source>
        <strain evidence="5">TA2.A1</strain>
    </source>
</reference>
<evidence type="ECO:0000313" key="6">
    <source>
        <dbReference type="Proteomes" id="UP000010716"/>
    </source>
</evidence>
<dbReference type="PIRSF" id="PIRSF006470">
    <property type="entry name" value="DctB"/>
    <property type="match status" value="1"/>
</dbReference>
<dbReference type="InterPro" id="IPR038404">
    <property type="entry name" value="TRAP_DctP_sf"/>
</dbReference>
<dbReference type="Gene3D" id="3.40.190.170">
    <property type="entry name" value="Bacterial extracellular solute-binding protein, family 7"/>
    <property type="match status" value="1"/>
</dbReference>
<dbReference type="AlphaFoldDB" id="F5L616"/>
<keyword evidence="3" id="KW-0732">Signal</keyword>
<sequence>MLQSWLNRCKHLLAICVPVVLTLMLGACHSGHYPQDHEQLSEDERIVIRFSHVVGEETPKGLAARRFAELVKQRTSGYVEVQVFSNSYLYKDGEEIDALLQGDVQMIAPAISKLSELVPEWQVIDLPFAFNETEEVLDYVFSPVGQELLARLEKKGIKTLDVWDNGFKQLTNSQRPIQKPEDAAGLRFRIMPSEVLDRQFRQLGAQAEVYAFNEVFQLLEHEQIDGQENTLSNIVSRNLHYLQNYITISNHGYLGYFVIINQEFWDGLPEEVQEVIQTTMDEVTEWQLQLAQELNAQHLEEIEACQCIHVTYLDEEEREQWFQRLQPVYQFYAEKYGHQYVDSLPRFKDADE</sequence>
<evidence type="ECO:0000256" key="3">
    <source>
        <dbReference type="ARBA" id="ARBA00022729"/>
    </source>
</evidence>
<evidence type="ECO:0000313" key="5">
    <source>
        <dbReference type="EMBL" id="QZT35325.1"/>
    </source>
</evidence>
<organism evidence="4 6">
    <name type="scientific">Caldalkalibacillus thermarum (strain TA2.A1)</name>
    <dbReference type="NCBI Taxonomy" id="986075"/>
    <lineage>
        <taxon>Bacteria</taxon>
        <taxon>Bacillati</taxon>
        <taxon>Bacillota</taxon>
        <taxon>Bacilli</taxon>
        <taxon>Bacillales</taxon>
        <taxon>Bacillaceae</taxon>
        <taxon>Caldalkalibacillus</taxon>
    </lineage>
</organism>
<dbReference type="InterPro" id="IPR004682">
    <property type="entry name" value="TRAP_DctP"/>
</dbReference>
<accession>F5L616</accession>
<dbReference type="Proteomes" id="UP000825179">
    <property type="component" value="Chromosome"/>
</dbReference>
<evidence type="ECO:0000256" key="1">
    <source>
        <dbReference type="ARBA" id="ARBA00009023"/>
    </source>
</evidence>
<reference evidence="5 7" key="2">
    <citation type="journal article" date="2020" name="Extremophiles">
        <title>Genomic analysis of Caldalkalibacillus thermarum TA2.A1 reveals aerobic alkaliphilic metabolism and evolutionary hallmarks linking alkaliphilic bacteria and plant life.</title>
        <authorList>
            <person name="de Jong S.I."/>
            <person name="van den Broek M.A."/>
            <person name="Merkel A.Y."/>
            <person name="de la Torre Cortes P."/>
            <person name="Kalamorz F."/>
            <person name="Cook G.M."/>
            <person name="van Loosdrecht M.C.M."/>
            <person name="McMillan D.G.G."/>
        </authorList>
    </citation>
    <scope>NUCLEOTIDE SEQUENCE [LARGE SCALE GENOMIC DNA]</scope>
    <source>
        <strain evidence="5 7">TA2.A1</strain>
    </source>
</reference>
<evidence type="ECO:0000313" key="7">
    <source>
        <dbReference type="Proteomes" id="UP000825179"/>
    </source>
</evidence>
<gene>
    <name evidence="4" type="ORF">CathTA2_1229</name>
    <name evidence="5" type="ORF">HUR95_05995</name>
</gene>
<reference evidence="4 6" key="1">
    <citation type="journal article" date="2011" name="J. Bacteriol.">
        <title>Draft genome sequence of the thermoalkaliphilic Caldalkalibacillus thermarum strain TA2.A1.</title>
        <authorList>
            <person name="Kalamorz F."/>
            <person name="Keis S."/>
            <person name="McMillan D.G."/>
            <person name="Olsson K."/>
            <person name="Stanton J.A."/>
            <person name="Stockwell P."/>
            <person name="Black M.A."/>
            <person name="Klingeman D.M."/>
            <person name="Land M.L."/>
            <person name="Han C.S."/>
            <person name="Martin S.L."/>
            <person name="Becher S.A."/>
            <person name="Peddie C.J."/>
            <person name="Morgan H.W."/>
            <person name="Matthies D."/>
            <person name="Preiss L."/>
            <person name="Meier T."/>
            <person name="Brown S.D."/>
            <person name="Cook G.M."/>
        </authorList>
    </citation>
    <scope>NUCLEOTIDE SEQUENCE [LARGE SCALE GENOMIC DNA]</scope>
    <source>
        <strain evidence="4 6">TA2.A1</strain>
    </source>
</reference>
<dbReference type="GO" id="GO:0030288">
    <property type="term" value="C:outer membrane-bounded periplasmic space"/>
    <property type="evidence" value="ECO:0007669"/>
    <property type="project" value="InterPro"/>
</dbReference>
<dbReference type="EMBL" id="AFCE01000119">
    <property type="protein sequence ID" value="EGL83219.1"/>
    <property type="molecule type" value="Genomic_DNA"/>
</dbReference>